<proteinExistence type="inferred from homology"/>
<keyword evidence="5" id="KW-1185">Reference proteome</keyword>
<feature type="signal peptide" evidence="3">
    <location>
        <begin position="1"/>
        <end position="18"/>
    </location>
</feature>
<keyword evidence="2" id="KW-0812">Transmembrane</keyword>
<feature type="transmembrane region" description="Helical" evidence="2">
    <location>
        <begin position="432"/>
        <end position="455"/>
    </location>
</feature>
<dbReference type="InterPro" id="IPR000560">
    <property type="entry name" value="His_Pase_clade-2"/>
</dbReference>
<sequence length="480" mass="50719">MLTKQLFVVSSLLSSVQAQETVLGVYIFHRHGDRTSKSTPPTSLTNLGYQQVWQSGNFYRNRYVNANSSFHIYGLASDIVETSQLSVEAPADTVLQNSAAGFLQGLYPPTGATLGTQSLANGSSVSAPLDGYQLIPVNTVTSASSGANSENSAWLQGQSGCAKAIVSSNNYFFSDDYFSKLNSTRDFYTSILPVINRTFTAATGTFKNAYTVFDLINVALIHNTSIQSQDLLTGDNLYQLRTLADDHEFNLAYNSSEPIRGIAGSTLAAQIVQQLNTTIVGKSKVPVGVQFGAYASFLSFFGLSQLPAVSENFTGVVDYASSMSFEPVTNATVTSTSYPSDDQISVRFMFSNGSAAANPPTTYPLFGQLETRLPWTTFVSEMNKFAIGDQAAWCSQCGNSTGVCASATATSSGSTPSASAGSASEGGISTTVAGVVGAMVTLAVILSLEALVLLAGRWRLVKQKKVGAVAPEPVSPVTKA</sequence>
<dbReference type="OrthoDB" id="258392at2759"/>
<keyword evidence="3" id="KW-0732">Signal</keyword>
<dbReference type="PANTHER" id="PTHR11567">
    <property type="entry name" value="ACID PHOSPHATASE-RELATED"/>
    <property type="match status" value="1"/>
</dbReference>
<evidence type="ECO:0000313" key="4">
    <source>
        <dbReference type="EMBL" id="OWP01261.1"/>
    </source>
</evidence>
<dbReference type="STRING" id="503106.A0A218YZL5"/>
<dbReference type="Gene3D" id="3.40.50.1240">
    <property type="entry name" value="Phosphoglycerate mutase-like"/>
    <property type="match status" value="1"/>
</dbReference>
<keyword evidence="2" id="KW-1133">Transmembrane helix</keyword>
<comment type="caution">
    <text evidence="4">The sequence shown here is derived from an EMBL/GenBank/DDBJ whole genome shotgun (WGS) entry which is preliminary data.</text>
</comment>
<gene>
    <name evidence="4" type="ORF">B2J93_5541</name>
</gene>
<dbReference type="Pfam" id="PF00328">
    <property type="entry name" value="His_Phos_2"/>
    <property type="match status" value="1"/>
</dbReference>
<dbReference type="GO" id="GO:0016791">
    <property type="term" value="F:phosphatase activity"/>
    <property type="evidence" value="ECO:0007669"/>
    <property type="project" value="TreeGrafter"/>
</dbReference>
<accession>A0A218YZL5</accession>
<dbReference type="InterPro" id="IPR050645">
    <property type="entry name" value="Histidine_acid_phosphatase"/>
</dbReference>
<dbReference type="Proteomes" id="UP000242519">
    <property type="component" value="Unassembled WGS sequence"/>
</dbReference>
<evidence type="ECO:0000256" key="3">
    <source>
        <dbReference type="SAM" id="SignalP"/>
    </source>
</evidence>
<keyword evidence="2" id="KW-0472">Membrane</keyword>
<dbReference type="InParanoid" id="A0A218YZL5"/>
<dbReference type="EMBL" id="MZNU01000281">
    <property type="protein sequence ID" value="OWP01261.1"/>
    <property type="molecule type" value="Genomic_DNA"/>
</dbReference>
<organism evidence="4 5">
    <name type="scientific">Diplocarpon coronariae</name>
    <dbReference type="NCBI Taxonomy" id="2795749"/>
    <lineage>
        <taxon>Eukaryota</taxon>
        <taxon>Fungi</taxon>
        <taxon>Dikarya</taxon>
        <taxon>Ascomycota</taxon>
        <taxon>Pezizomycotina</taxon>
        <taxon>Leotiomycetes</taxon>
        <taxon>Helotiales</taxon>
        <taxon>Drepanopezizaceae</taxon>
        <taxon>Diplocarpon</taxon>
    </lineage>
</organism>
<evidence type="ECO:0000256" key="2">
    <source>
        <dbReference type="SAM" id="Phobius"/>
    </source>
</evidence>
<evidence type="ECO:0000256" key="1">
    <source>
        <dbReference type="ARBA" id="ARBA00005375"/>
    </source>
</evidence>
<dbReference type="PANTHER" id="PTHR11567:SF142">
    <property type="entry name" value="PHOSPHOGLYCERATE MUTASE-LIKE PROTEIN"/>
    <property type="match status" value="1"/>
</dbReference>
<evidence type="ECO:0000313" key="5">
    <source>
        <dbReference type="Proteomes" id="UP000242519"/>
    </source>
</evidence>
<reference evidence="4 5" key="1">
    <citation type="submission" date="2017-04" db="EMBL/GenBank/DDBJ databases">
        <title>Draft genome sequence of Marssonina coronaria NL1: causal agent of apple blotch.</title>
        <authorList>
            <person name="Cheng Q."/>
        </authorList>
    </citation>
    <scope>NUCLEOTIDE SEQUENCE [LARGE SCALE GENOMIC DNA]</scope>
    <source>
        <strain evidence="4 5">NL1</strain>
    </source>
</reference>
<name>A0A218YZL5_9HELO</name>
<dbReference type="SUPFAM" id="SSF53254">
    <property type="entry name" value="Phosphoglycerate mutase-like"/>
    <property type="match status" value="1"/>
</dbReference>
<protein>
    <submittedName>
        <fullName evidence="4">Histidine acid phosphatase</fullName>
    </submittedName>
</protein>
<dbReference type="CDD" id="cd07061">
    <property type="entry name" value="HP_HAP_like"/>
    <property type="match status" value="1"/>
</dbReference>
<dbReference type="AlphaFoldDB" id="A0A218YZL5"/>
<feature type="chain" id="PRO_5012804244" evidence="3">
    <location>
        <begin position="19"/>
        <end position="480"/>
    </location>
</feature>
<comment type="similarity">
    <text evidence="1">Belongs to the histidine acid phosphatase family.</text>
</comment>
<dbReference type="InterPro" id="IPR029033">
    <property type="entry name" value="His_PPase_superfam"/>
</dbReference>